<organism evidence="1">
    <name type="scientific">marine metagenome</name>
    <dbReference type="NCBI Taxonomy" id="408172"/>
    <lineage>
        <taxon>unclassified sequences</taxon>
        <taxon>metagenomes</taxon>
        <taxon>ecological metagenomes</taxon>
    </lineage>
</organism>
<protein>
    <submittedName>
        <fullName evidence="1">Uncharacterized protein</fullName>
    </submittedName>
</protein>
<reference evidence="1" key="1">
    <citation type="submission" date="2018-05" db="EMBL/GenBank/DDBJ databases">
        <authorList>
            <person name="Lanie J.A."/>
            <person name="Ng W.-L."/>
            <person name="Kazmierczak K.M."/>
            <person name="Andrzejewski T.M."/>
            <person name="Davidsen T.M."/>
            <person name="Wayne K.J."/>
            <person name="Tettelin H."/>
            <person name="Glass J.I."/>
            <person name="Rusch D."/>
            <person name="Podicherti R."/>
            <person name="Tsui H.-C.T."/>
            <person name="Winkler M.E."/>
        </authorList>
    </citation>
    <scope>NUCLEOTIDE SEQUENCE</scope>
</reference>
<dbReference type="AlphaFoldDB" id="A0A383ECT2"/>
<gene>
    <name evidence="1" type="ORF">METZ01_LOCUS507009</name>
</gene>
<evidence type="ECO:0000313" key="1">
    <source>
        <dbReference type="EMBL" id="SVE54155.1"/>
    </source>
</evidence>
<sequence length="59" mass="6845">VAVAAVQKSNNGHTWLVYFAAPEDNNIKIYAHQDRHTPYISARPRKNLTCRRRQILELV</sequence>
<accession>A0A383ECT2</accession>
<name>A0A383ECT2_9ZZZZ</name>
<proteinExistence type="predicted"/>
<dbReference type="EMBL" id="UINC01224504">
    <property type="protein sequence ID" value="SVE54155.1"/>
    <property type="molecule type" value="Genomic_DNA"/>
</dbReference>
<feature type="non-terminal residue" evidence="1">
    <location>
        <position position="1"/>
    </location>
</feature>